<dbReference type="Proteomes" id="UP000199236">
    <property type="component" value="Unassembled WGS sequence"/>
</dbReference>
<name>A0A1I5LLV8_9HYPH</name>
<accession>A0A1I5LLV8</accession>
<dbReference type="Pfam" id="PF07729">
    <property type="entry name" value="FCD"/>
    <property type="match status" value="1"/>
</dbReference>
<keyword evidence="7" id="KW-1185">Reference proteome</keyword>
<dbReference type="InterPro" id="IPR036388">
    <property type="entry name" value="WH-like_DNA-bd_sf"/>
</dbReference>
<keyword evidence="1" id="KW-0805">Transcription regulation</keyword>
<dbReference type="GO" id="GO:0003677">
    <property type="term" value="F:DNA binding"/>
    <property type="evidence" value="ECO:0007669"/>
    <property type="project" value="UniProtKB-KW"/>
</dbReference>
<keyword evidence="2 6" id="KW-0238">DNA-binding</keyword>
<evidence type="ECO:0000256" key="4">
    <source>
        <dbReference type="SAM" id="Coils"/>
    </source>
</evidence>
<dbReference type="InterPro" id="IPR036390">
    <property type="entry name" value="WH_DNA-bd_sf"/>
</dbReference>
<keyword evidence="3" id="KW-0804">Transcription</keyword>
<dbReference type="AlphaFoldDB" id="A0A1I5LLV8"/>
<dbReference type="Gene3D" id="1.10.10.10">
    <property type="entry name" value="Winged helix-like DNA-binding domain superfamily/Winged helix DNA-binding domain"/>
    <property type="match status" value="1"/>
</dbReference>
<dbReference type="EMBL" id="FOVR01000017">
    <property type="protein sequence ID" value="SFO98354.1"/>
    <property type="molecule type" value="Genomic_DNA"/>
</dbReference>
<evidence type="ECO:0000256" key="3">
    <source>
        <dbReference type="ARBA" id="ARBA00023163"/>
    </source>
</evidence>
<dbReference type="SUPFAM" id="SSF46785">
    <property type="entry name" value="Winged helix' DNA-binding domain"/>
    <property type="match status" value="1"/>
</dbReference>
<dbReference type="CDD" id="cd07377">
    <property type="entry name" value="WHTH_GntR"/>
    <property type="match status" value="1"/>
</dbReference>
<evidence type="ECO:0000256" key="1">
    <source>
        <dbReference type="ARBA" id="ARBA00023015"/>
    </source>
</evidence>
<dbReference type="PANTHER" id="PTHR43537:SF44">
    <property type="entry name" value="GNTR FAMILY REGULATORY PROTEIN"/>
    <property type="match status" value="1"/>
</dbReference>
<dbReference type="InterPro" id="IPR011711">
    <property type="entry name" value="GntR_C"/>
</dbReference>
<dbReference type="RefSeq" id="WP_210186841.1">
    <property type="nucleotide sequence ID" value="NZ_FOVR01000017.1"/>
</dbReference>
<dbReference type="Gene3D" id="1.20.120.530">
    <property type="entry name" value="GntR ligand-binding domain-like"/>
    <property type="match status" value="1"/>
</dbReference>
<evidence type="ECO:0000259" key="5">
    <source>
        <dbReference type="PROSITE" id="PS50949"/>
    </source>
</evidence>
<sequence length="253" mass="28066">MTNTAEISKTGNSKAVGGLLADELAKLVFDGSLVPGDTLPPETELAATHQISRASVRSALQLLETLGIVARRAGRGTTVQEFREWNFLDSQVSQWIADYAAPNLGVLHDVFEFRVTTEPLIATLAAKRATARDLLAMEEAFNVMEANWERRASLGERVSFSQADIAFHEAIYRATHNLVWAQIVHILRPAILLVIKTSNETAEELRESLERHRRLMEAIRMRDSDAAHVAATRILSQTGYDLGFEETPGEKET</sequence>
<dbReference type="Pfam" id="PF00392">
    <property type="entry name" value="GntR"/>
    <property type="match status" value="1"/>
</dbReference>
<protein>
    <submittedName>
        <fullName evidence="6">DNA-binding transcriptional regulator, FadR family</fullName>
    </submittedName>
</protein>
<evidence type="ECO:0000313" key="6">
    <source>
        <dbReference type="EMBL" id="SFO98354.1"/>
    </source>
</evidence>
<dbReference type="PRINTS" id="PR00035">
    <property type="entry name" value="HTHGNTR"/>
</dbReference>
<feature type="coiled-coil region" evidence="4">
    <location>
        <begin position="195"/>
        <end position="222"/>
    </location>
</feature>
<dbReference type="InterPro" id="IPR008920">
    <property type="entry name" value="TF_FadR/GntR_C"/>
</dbReference>
<reference evidence="6 7" key="1">
    <citation type="submission" date="2016-10" db="EMBL/GenBank/DDBJ databases">
        <authorList>
            <person name="de Groot N.N."/>
        </authorList>
    </citation>
    <scope>NUCLEOTIDE SEQUENCE [LARGE SCALE GENOMIC DNA]</scope>
    <source>
        <strain evidence="6 7">CGMCC 1.9157</strain>
    </source>
</reference>
<dbReference type="SMART" id="SM00345">
    <property type="entry name" value="HTH_GNTR"/>
    <property type="match status" value="1"/>
</dbReference>
<organism evidence="6 7">
    <name type="scientific">Cohaesibacter marisflavi</name>
    <dbReference type="NCBI Taxonomy" id="655353"/>
    <lineage>
        <taxon>Bacteria</taxon>
        <taxon>Pseudomonadati</taxon>
        <taxon>Pseudomonadota</taxon>
        <taxon>Alphaproteobacteria</taxon>
        <taxon>Hyphomicrobiales</taxon>
        <taxon>Cohaesibacteraceae</taxon>
    </lineage>
</organism>
<keyword evidence="4" id="KW-0175">Coiled coil</keyword>
<dbReference type="PROSITE" id="PS50949">
    <property type="entry name" value="HTH_GNTR"/>
    <property type="match status" value="1"/>
</dbReference>
<dbReference type="PANTHER" id="PTHR43537">
    <property type="entry name" value="TRANSCRIPTIONAL REGULATOR, GNTR FAMILY"/>
    <property type="match status" value="1"/>
</dbReference>
<dbReference type="InterPro" id="IPR000524">
    <property type="entry name" value="Tscrpt_reg_HTH_GntR"/>
</dbReference>
<evidence type="ECO:0000313" key="7">
    <source>
        <dbReference type="Proteomes" id="UP000199236"/>
    </source>
</evidence>
<evidence type="ECO:0000256" key="2">
    <source>
        <dbReference type="ARBA" id="ARBA00023125"/>
    </source>
</evidence>
<dbReference type="GO" id="GO:0003700">
    <property type="term" value="F:DNA-binding transcription factor activity"/>
    <property type="evidence" value="ECO:0007669"/>
    <property type="project" value="InterPro"/>
</dbReference>
<proteinExistence type="predicted"/>
<gene>
    <name evidence="6" type="ORF">SAMN04488056_11748</name>
</gene>
<feature type="domain" description="HTH gntR-type" evidence="5">
    <location>
        <begin position="14"/>
        <end position="82"/>
    </location>
</feature>
<dbReference type="SUPFAM" id="SSF48008">
    <property type="entry name" value="GntR ligand-binding domain-like"/>
    <property type="match status" value="1"/>
</dbReference>
<dbReference type="SMART" id="SM00895">
    <property type="entry name" value="FCD"/>
    <property type="match status" value="1"/>
</dbReference>
<dbReference type="STRING" id="655353.SAMN04488056_11748"/>